<dbReference type="EMBL" id="CP002583">
    <property type="protein sequence ID" value="ADZ93164.1"/>
    <property type="molecule type" value="Genomic_DNA"/>
</dbReference>
<keyword evidence="2" id="KW-1185">Reference proteome</keyword>
<dbReference type="PATRIC" id="fig|717774.3.peg.4079"/>
<evidence type="ECO:0000313" key="2">
    <source>
        <dbReference type="Proteomes" id="UP000001062"/>
    </source>
</evidence>
<organism evidence="1 2">
    <name type="scientific">Marinomonas mediterranea (strain ATCC 700492 / JCM 21426 / NBRC 103028 / MMB-1)</name>
    <dbReference type="NCBI Taxonomy" id="717774"/>
    <lineage>
        <taxon>Bacteria</taxon>
        <taxon>Pseudomonadati</taxon>
        <taxon>Pseudomonadota</taxon>
        <taxon>Gammaproteobacteria</taxon>
        <taxon>Oceanospirillales</taxon>
        <taxon>Oceanospirillaceae</taxon>
        <taxon>Marinomonas</taxon>
    </lineage>
</organism>
<accession>F2JZ79</accession>
<proteinExistence type="predicted"/>
<sequence>MTNKLEPLSDMGMVVADIGDFEAVRKFNPLPLVNLVLDGK</sequence>
<name>F2JZ79_MARM1</name>
<reference evidence="1 2" key="1">
    <citation type="journal article" date="2012" name="Stand. Genomic Sci.">
        <title>Complete genome sequence of the melanogenic marine bacterium Marinomonas mediterranea type strain (MMB-1(T)).</title>
        <authorList>
            <person name="Lucas-Elio P."/>
            <person name="Goodwin L."/>
            <person name="Woyke T."/>
            <person name="Pitluck S."/>
            <person name="Nolan M."/>
            <person name="Kyrpides N.C."/>
            <person name="Detter J.C."/>
            <person name="Copeland A."/>
            <person name="Teshima H."/>
            <person name="Bruce D."/>
            <person name="Detter C."/>
            <person name="Tapia R."/>
            <person name="Han S."/>
            <person name="Land M.L."/>
            <person name="Ivanova N."/>
            <person name="Mikhailova N."/>
            <person name="Johnston A.W."/>
            <person name="Sanchez-Amat A."/>
        </authorList>
    </citation>
    <scope>NUCLEOTIDE SEQUENCE [LARGE SCALE GENOMIC DNA]</scope>
    <source>
        <strain evidence="2">ATCC 700492 / JCM 21426 / NBRC 103028 / MMB-1</strain>
    </source>
</reference>
<dbReference type="STRING" id="717774.Marme_3956"/>
<dbReference type="HOGENOM" id="CLU_3292172_0_0_6"/>
<gene>
    <name evidence="1" type="ordered locus">Marme_3956</name>
</gene>
<protein>
    <submittedName>
        <fullName evidence="1">Uncharacterized protein</fullName>
    </submittedName>
</protein>
<dbReference type="AlphaFoldDB" id="F2JZ79"/>
<dbReference type="Proteomes" id="UP000001062">
    <property type="component" value="Chromosome"/>
</dbReference>
<evidence type="ECO:0000313" key="1">
    <source>
        <dbReference type="EMBL" id="ADZ93164.1"/>
    </source>
</evidence>
<dbReference type="RefSeq" id="WP_013663066.1">
    <property type="nucleotide sequence ID" value="NC_015276.1"/>
</dbReference>
<dbReference type="KEGG" id="mme:Marme_3956"/>